<sequence>MKTKIEVQFQERNIDVKDTEKLVKENLKAAGVKMNTIVNLDIYYQPEEGDIYYVATTKDGKELSNEEAIKNRRINYISINAKKLNSNYKGKDHLINIAMMNLQMILLSGFYFSFLGILNEIQAGNMCLTSRQSFYILL</sequence>
<dbReference type="PATRIC" id="fig|245018.3.peg.1638"/>
<dbReference type="InterPro" id="IPR046313">
    <property type="entry name" value="DUF6465"/>
</dbReference>
<feature type="transmembrane region" description="Helical" evidence="1">
    <location>
        <begin position="94"/>
        <end position="118"/>
    </location>
</feature>
<keyword evidence="1" id="KW-0812">Transmembrane</keyword>
<organism evidence="2 3">
    <name type="scientific">Anaerostipes hadrus</name>
    <dbReference type="NCBI Taxonomy" id="649756"/>
    <lineage>
        <taxon>Bacteria</taxon>
        <taxon>Bacillati</taxon>
        <taxon>Bacillota</taxon>
        <taxon>Clostridia</taxon>
        <taxon>Lachnospirales</taxon>
        <taxon>Lachnospiraceae</taxon>
        <taxon>Anaerostipes</taxon>
    </lineage>
</organism>
<proteinExistence type="predicted"/>
<dbReference type="STRING" id="649756.ERS852387_01094"/>
<dbReference type="Pfam" id="PF20069">
    <property type="entry name" value="DUF6465"/>
    <property type="match status" value="1"/>
</dbReference>
<dbReference type="EMBL" id="FP929061">
    <property type="protein sequence ID" value="CBL38294.1"/>
    <property type="molecule type" value="Genomic_DNA"/>
</dbReference>
<name>D4N099_ANAHA</name>
<keyword evidence="1" id="KW-0472">Membrane</keyword>
<reference evidence="2 3" key="2">
    <citation type="submission" date="2010-03" db="EMBL/GenBank/DDBJ databases">
        <authorList>
            <person name="Pajon A."/>
        </authorList>
    </citation>
    <scope>NUCLEOTIDE SEQUENCE [LARGE SCALE GENOMIC DNA]</scope>
    <source>
        <strain evidence="2 3">SSC/2</strain>
    </source>
</reference>
<dbReference type="KEGG" id="bprl:CL2_13370"/>
<evidence type="ECO:0000313" key="3">
    <source>
        <dbReference type="Proteomes" id="UP000008960"/>
    </source>
</evidence>
<dbReference type="Proteomes" id="UP000008960">
    <property type="component" value="Chromosome"/>
</dbReference>
<accession>D4N099</accession>
<evidence type="ECO:0000313" key="2">
    <source>
        <dbReference type="EMBL" id="CBL38294.1"/>
    </source>
</evidence>
<keyword evidence="1" id="KW-1133">Transmembrane helix</keyword>
<reference evidence="2 3" key="1">
    <citation type="submission" date="2010-03" db="EMBL/GenBank/DDBJ databases">
        <title>The genome sequence of Clostridiales sp. SSC/2.</title>
        <authorList>
            <consortium name="metaHIT consortium -- http://www.metahit.eu/"/>
            <person name="Pajon A."/>
            <person name="Turner K."/>
            <person name="Parkhill J."/>
            <person name="Duncan S."/>
            <person name="Flint H."/>
        </authorList>
    </citation>
    <scope>NUCLEOTIDE SEQUENCE [LARGE SCALE GENOMIC DNA]</scope>
    <source>
        <strain evidence="2 3">SSC/2</strain>
    </source>
</reference>
<gene>
    <name evidence="2" type="ORF">CL2_13370</name>
</gene>
<evidence type="ECO:0000256" key="1">
    <source>
        <dbReference type="SAM" id="Phobius"/>
    </source>
</evidence>
<dbReference type="AlphaFoldDB" id="D4N099"/>
<protein>
    <submittedName>
        <fullName evidence="2">Uncharacterized protein</fullName>
    </submittedName>
</protein>